<name>A0ABS1PS68_9ACTN</name>
<dbReference type="InterPro" id="IPR036388">
    <property type="entry name" value="WH-like_DNA-bd_sf"/>
</dbReference>
<comment type="caution">
    <text evidence="2">The sequence shown here is derived from an EMBL/GenBank/DDBJ whole genome shotgun (WGS) entry which is preliminary data.</text>
</comment>
<proteinExistence type="predicted"/>
<dbReference type="Pfam" id="PF09339">
    <property type="entry name" value="HTH_IclR"/>
    <property type="match status" value="2"/>
</dbReference>
<dbReference type="PROSITE" id="PS51077">
    <property type="entry name" value="HTH_ICLR"/>
    <property type="match status" value="2"/>
</dbReference>
<dbReference type="InterPro" id="IPR005471">
    <property type="entry name" value="Tscrpt_reg_IclR_N"/>
</dbReference>
<sequence length="356" mass="37576">MTADADDSTESMCMGANTPSSGVGVLDKASVLLDALEMGPATVSVLTARSGFSQPTTYRLLRVLTTLGLVIPLEGKEFALGPRVIRLAIAARRDGQVPRTDRVQREPRDLCATGVGVLDRASVVLNALEMGPATPSALAARTSLSRSTTYRLLRALTTLGLVIPLERKKFALGPRVIRLAIAARRDGQVPRTDPVQRELHGLCAAPGIHTARLHQYHGPELICVAQATRRTSPADGIPLGADCPASGDPVARTALAWQKKGAHADPAQDSASALAHIWHQGWIQGTGECGGRSHIVLAVPVPGRGRCSAAVLSVYSRMPPTTNPGAVVFSERVVERVIQVAARLSDWRASGAAQST</sequence>
<protein>
    <submittedName>
        <fullName evidence="2">Helix-turn-helix domain-containing protein</fullName>
    </submittedName>
</protein>
<dbReference type="Gene3D" id="1.10.10.10">
    <property type="entry name" value="Winged helix-like DNA-binding domain superfamily/Winged helix DNA-binding domain"/>
    <property type="match status" value="2"/>
</dbReference>
<organism evidence="2 3">
    <name type="scientific">Streptomyces endocoffeicus</name>
    <dbReference type="NCBI Taxonomy" id="2898945"/>
    <lineage>
        <taxon>Bacteria</taxon>
        <taxon>Bacillati</taxon>
        <taxon>Actinomycetota</taxon>
        <taxon>Actinomycetes</taxon>
        <taxon>Kitasatosporales</taxon>
        <taxon>Streptomycetaceae</taxon>
        <taxon>Streptomyces</taxon>
    </lineage>
</organism>
<dbReference type="InterPro" id="IPR036390">
    <property type="entry name" value="WH_DNA-bd_sf"/>
</dbReference>
<dbReference type="Proteomes" id="UP000621510">
    <property type="component" value="Unassembled WGS sequence"/>
</dbReference>
<reference evidence="2 3" key="1">
    <citation type="submission" date="2021-01" db="EMBL/GenBank/DDBJ databases">
        <title>WGS of actinomycetes isolated from Thailand.</title>
        <authorList>
            <person name="Thawai C."/>
        </authorList>
    </citation>
    <scope>NUCLEOTIDE SEQUENCE [LARGE SCALE GENOMIC DNA]</scope>
    <source>
        <strain evidence="2 3">CA3R110</strain>
    </source>
</reference>
<gene>
    <name evidence="2" type="ORF">JK364_23200</name>
</gene>
<dbReference type="SUPFAM" id="SSF46785">
    <property type="entry name" value="Winged helix' DNA-binding domain"/>
    <property type="match status" value="2"/>
</dbReference>
<feature type="domain" description="HTH iclR-type" evidence="1">
    <location>
        <begin position="23"/>
        <end position="82"/>
    </location>
</feature>
<dbReference type="PANTHER" id="PTHR30136:SF39">
    <property type="entry name" value="TRANSCRIPTIONAL REGULATORY PROTEIN"/>
    <property type="match status" value="1"/>
</dbReference>
<dbReference type="PANTHER" id="PTHR30136">
    <property type="entry name" value="HELIX-TURN-HELIX TRANSCRIPTIONAL REGULATOR, ICLR FAMILY"/>
    <property type="match status" value="1"/>
</dbReference>
<evidence type="ECO:0000313" key="3">
    <source>
        <dbReference type="Proteomes" id="UP000621510"/>
    </source>
</evidence>
<dbReference type="InterPro" id="IPR050707">
    <property type="entry name" value="HTH_MetabolicPath_Reg"/>
</dbReference>
<dbReference type="SMART" id="SM00346">
    <property type="entry name" value="HTH_ICLR"/>
    <property type="match status" value="2"/>
</dbReference>
<keyword evidence="3" id="KW-1185">Reference proteome</keyword>
<accession>A0ABS1PS68</accession>
<feature type="domain" description="HTH iclR-type" evidence="1">
    <location>
        <begin position="115"/>
        <end position="174"/>
    </location>
</feature>
<evidence type="ECO:0000259" key="1">
    <source>
        <dbReference type="PROSITE" id="PS51077"/>
    </source>
</evidence>
<dbReference type="RefSeq" id="WP_201853076.1">
    <property type="nucleotide sequence ID" value="NZ_JAERRG010000009.1"/>
</dbReference>
<dbReference type="EMBL" id="JAERRG010000009">
    <property type="protein sequence ID" value="MBL1115281.1"/>
    <property type="molecule type" value="Genomic_DNA"/>
</dbReference>
<evidence type="ECO:0000313" key="2">
    <source>
        <dbReference type="EMBL" id="MBL1115281.1"/>
    </source>
</evidence>